<dbReference type="PANTHER" id="PTHR10815:SF13">
    <property type="entry name" value="METHYLATED-DNA--PROTEIN-CYSTEINE METHYLTRANSFERASE"/>
    <property type="match status" value="1"/>
</dbReference>
<protein>
    <recommendedName>
        <fullName evidence="3">methylated-DNA--[protein]-cysteine S-methyltransferase</fullName>
        <ecNumber evidence="3">2.1.1.63</ecNumber>
    </recommendedName>
</protein>
<dbReference type="AlphaFoldDB" id="A0A8T5URA8"/>
<comment type="catalytic activity">
    <reaction evidence="1">
        <text>a 4-O-methyl-thymidine in DNA + L-cysteinyl-[protein] = a thymidine in DNA + S-methyl-L-cysteinyl-[protein]</text>
        <dbReference type="Rhea" id="RHEA:53428"/>
        <dbReference type="Rhea" id="RHEA-COMP:10131"/>
        <dbReference type="Rhea" id="RHEA-COMP:10132"/>
        <dbReference type="Rhea" id="RHEA-COMP:13555"/>
        <dbReference type="Rhea" id="RHEA-COMP:13556"/>
        <dbReference type="ChEBI" id="CHEBI:29950"/>
        <dbReference type="ChEBI" id="CHEBI:82612"/>
        <dbReference type="ChEBI" id="CHEBI:137386"/>
        <dbReference type="ChEBI" id="CHEBI:137387"/>
        <dbReference type="EC" id="2.1.1.63"/>
    </reaction>
</comment>
<dbReference type="Pfam" id="PF01035">
    <property type="entry name" value="DNA_binding_1"/>
    <property type="match status" value="1"/>
</dbReference>
<keyword evidence="4" id="KW-0489">Methyltransferase</keyword>
<keyword evidence="11" id="KW-1185">Reference proteome</keyword>
<dbReference type="InterPro" id="IPR036217">
    <property type="entry name" value="MethylDNA_cys_MeTrfase_DNAb"/>
</dbReference>
<evidence type="ECO:0000256" key="2">
    <source>
        <dbReference type="ARBA" id="ARBA00008711"/>
    </source>
</evidence>
<keyword evidence="5" id="KW-0808">Transferase</keyword>
<evidence type="ECO:0000259" key="9">
    <source>
        <dbReference type="Pfam" id="PF01035"/>
    </source>
</evidence>
<dbReference type="PROSITE" id="PS00374">
    <property type="entry name" value="MGMT"/>
    <property type="match status" value="1"/>
</dbReference>
<keyword evidence="7" id="KW-0234">DNA repair</keyword>
<evidence type="ECO:0000256" key="3">
    <source>
        <dbReference type="ARBA" id="ARBA00011918"/>
    </source>
</evidence>
<evidence type="ECO:0000313" key="10">
    <source>
        <dbReference type="EMBL" id="MBZ2164677.1"/>
    </source>
</evidence>
<gene>
    <name evidence="10" type="ORF">K8N75_01245</name>
</gene>
<evidence type="ECO:0000256" key="4">
    <source>
        <dbReference type="ARBA" id="ARBA00022603"/>
    </source>
</evidence>
<dbReference type="SUPFAM" id="SSF46767">
    <property type="entry name" value="Methylated DNA-protein cysteine methyltransferase, C-terminal domain"/>
    <property type="match status" value="1"/>
</dbReference>
<feature type="domain" description="Methylated-DNA-[protein]-cysteine S-methyltransferase DNA binding" evidence="9">
    <location>
        <begin position="111"/>
        <end position="189"/>
    </location>
</feature>
<evidence type="ECO:0000256" key="1">
    <source>
        <dbReference type="ARBA" id="ARBA00001286"/>
    </source>
</evidence>
<evidence type="ECO:0000256" key="5">
    <source>
        <dbReference type="ARBA" id="ARBA00022679"/>
    </source>
</evidence>
<name>A0A8T5URA8_9EURY</name>
<dbReference type="FunFam" id="1.10.10.10:FF:000214">
    <property type="entry name" value="Methylated-DNA--protein-cysteine methyltransferase"/>
    <property type="match status" value="1"/>
</dbReference>
<accession>A0A8T5URA8</accession>
<dbReference type="RefSeq" id="WP_223790362.1">
    <property type="nucleotide sequence ID" value="NZ_JAIOUQ010000003.1"/>
</dbReference>
<dbReference type="PANTHER" id="PTHR10815">
    <property type="entry name" value="METHYLATED-DNA--PROTEIN-CYSTEINE METHYLTRANSFERASE"/>
    <property type="match status" value="1"/>
</dbReference>
<dbReference type="InterPro" id="IPR014048">
    <property type="entry name" value="MethylDNA_cys_MeTrfase_DNA-bd"/>
</dbReference>
<sequence>MNNLFIYSINDLGPDKINKKSKNPIIISTHKNENLYFAVGYSERGKIIRISLPQKSEEDAIFEIAKYHPEFLVSDQYCETAEMICKMYHGRDVKFDLEILDIEESTINTSFEKEVILEVAKIPGGSVRTYKEIAKLLNSHAYRAVGTAIGKNPFPILIPCHRVIRSDGKIGDFRGGTPMKVEILKNEGIKIQDLKLLDPKKTYKK</sequence>
<keyword evidence="6" id="KW-0227">DNA damage</keyword>
<reference evidence="11" key="1">
    <citation type="journal article" date="2022" name="Microbiol. Resour. Announc.">
        <title>Draft Genome Sequence of a Methanogenic Archaeon from West Spitsbergen Permafrost.</title>
        <authorList>
            <person name="Trubitsyn V."/>
            <person name="Rivkina E."/>
            <person name="Shcherbakova V."/>
        </authorList>
    </citation>
    <scope>NUCLEOTIDE SEQUENCE [LARGE SCALE GENOMIC DNA]</scope>
    <source>
        <strain evidence="11">VT</strain>
    </source>
</reference>
<dbReference type="InterPro" id="IPR001497">
    <property type="entry name" value="MethylDNA_cys_MeTrfase_AS"/>
</dbReference>
<dbReference type="CDD" id="cd06445">
    <property type="entry name" value="ATase"/>
    <property type="match status" value="1"/>
</dbReference>
<dbReference type="EC" id="2.1.1.63" evidence="3"/>
<proteinExistence type="inferred from homology"/>
<dbReference type="EMBL" id="JAIOUQ010000003">
    <property type="protein sequence ID" value="MBZ2164677.1"/>
    <property type="molecule type" value="Genomic_DNA"/>
</dbReference>
<dbReference type="GO" id="GO:0006281">
    <property type="term" value="P:DNA repair"/>
    <property type="evidence" value="ECO:0007669"/>
    <property type="project" value="UniProtKB-KW"/>
</dbReference>
<dbReference type="Proteomes" id="UP000825933">
    <property type="component" value="Unassembled WGS sequence"/>
</dbReference>
<comment type="catalytic activity">
    <reaction evidence="8">
        <text>a 6-O-methyl-2'-deoxyguanosine in DNA + L-cysteinyl-[protein] = S-methyl-L-cysteinyl-[protein] + a 2'-deoxyguanosine in DNA</text>
        <dbReference type="Rhea" id="RHEA:24000"/>
        <dbReference type="Rhea" id="RHEA-COMP:10131"/>
        <dbReference type="Rhea" id="RHEA-COMP:10132"/>
        <dbReference type="Rhea" id="RHEA-COMP:11367"/>
        <dbReference type="Rhea" id="RHEA-COMP:11368"/>
        <dbReference type="ChEBI" id="CHEBI:29950"/>
        <dbReference type="ChEBI" id="CHEBI:82612"/>
        <dbReference type="ChEBI" id="CHEBI:85445"/>
        <dbReference type="ChEBI" id="CHEBI:85448"/>
        <dbReference type="EC" id="2.1.1.63"/>
    </reaction>
</comment>
<comment type="caution">
    <text evidence="10">The sequence shown here is derived from an EMBL/GenBank/DDBJ whole genome shotgun (WGS) entry which is preliminary data.</text>
</comment>
<dbReference type="GO" id="GO:0003908">
    <property type="term" value="F:methylated-DNA-[protein]-cysteine S-methyltransferase activity"/>
    <property type="evidence" value="ECO:0007669"/>
    <property type="project" value="UniProtKB-EC"/>
</dbReference>
<evidence type="ECO:0000256" key="8">
    <source>
        <dbReference type="ARBA" id="ARBA00049348"/>
    </source>
</evidence>
<dbReference type="GO" id="GO:0032259">
    <property type="term" value="P:methylation"/>
    <property type="evidence" value="ECO:0007669"/>
    <property type="project" value="UniProtKB-KW"/>
</dbReference>
<dbReference type="Gene3D" id="1.10.10.10">
    <property type="entry name" value="Winged helix-like DNA-binding domain superfamily/Winged helix DNA-binding domain"/>
    <property type="match status" value="1"/>
</dbReference>
<dbReference type="NCBIfam" id="TIGR00589">
    <property type="entry name" value="ogt"/>
    <property type="match status" value="1"/>
</dbReference>
<evidence type="ECO:0000256" key="6">
    <source>
        <dbReference type="ARBA" id="ARBA00022763"/>
    </source>
</evidence>
<evidence type="ECO:0000313" key="11">
    <source>
        <dbReference type="Proteomes" id="UP000825933"/>
    </source>
</evidence>
<dbReference type="InterPro" id="IPR036388">
    <property type="entry name" value="WH-like_DNA-bd_sf"/>
</dbReference>
<evidence type="ECO:0000256" key="7">
    <source>
        <dbReference type="ARBA" id="ARBA00023204"/>
    </source>
</evidence>
<comment type="similarity">
    <text evidence="2">Belongs to the MGMT family.</text>
</comment>
<organism evidence="10 11">
    <name type="scientific">Methanobacterium spitsbergense</name>
    <dbReference type="NCBI Taxonomy" id="2874285"/>
    <lineage>
        <taxon>Archaea</taxon>
        <taxon>Methanobacteriati</taxon>
        <taxon>Methanobacteriota</taxon>
        <taxon>Methanomada group</taxon>
        <taxon>Methanobacteria</taxon>
        <taxon>Methanobacteriales</taxon>
        <taxon>Methanobacteriaceae</taxon>
        <taxon>Methanobacterium</taxon>
    </lineage>
</organism>